<evidence type="ECO:0000256" key="4">
    <source>
        <dbReference type="SAM" id="MobiDB-lite"/>
    </source>
</evidence>
<keyword evidence="7" id="KW-1185">Reference proteome</keyword>
<protein>
    <submittedName>
        <fullName evidence="6">Eukaryotic translation initiation factor 3 subunit 8</fullName>
    </submittedName>
</protein>
<dbReference type="Proteomes" id="UP001430356">
    <property type="component" value="Unassembled WGS sequence"/>
</dbReference>
<evidence type="ECO:0000313" key="7">
    <source>
        <dbReference type="Proteomes" id="UP001430356"/>
    </source>
</evidence>
<evidence type="ECO:0000256" key="1">
    <source>
        <dbReference type="ARBA" id="ARBA00022490"/>
    </source>
</evidence>
<feature type="compositionally biased region" description="Polar residues" evidence="4">
    <location>
        <begin position="1"/>
        <end position="10"/>
    </location>
</feature>
<dbReference type="PANTHER" id="PTHR13937:SF0">
    <property type="entry name" value="EUKARYOTIC TRANSLATION INITIATION FACTOR 3 SUBUNIT C-RELATED"/>
    <property type="match status" value="1"/>
</dbReference>
<gene>
    <name evidence="6" type="ORF">NESM_000305900</name>
</gene>
<dbReference type="Pfam" id="PF05470">
    <property type="entry name" value="eIF-3c_N"/>
    <property type="match status" value="1"/>
</dbReference>
<dbReference type="InterPro" id="IPR008905">
    <property type="entry name" value="EIF3C_N_dom"/>
</dbReference>
<dbReference type="GO" id="GO:0005852">
    <property type="term" value="C:eukaryotic translation initiation factor 3 complex"/>
    <property type="evidence" value="ECO:0007669"/>
    <property type="project" value="InterPro"/>
</dbReference>
<dbReference type="PANTHER" id="PTHR13937">
    <property type="entry name" value="EUKARYOTIC TRANSLATION INITATION FACTOR 3, SUBUNIT 8 EIF3S8 -RELATED"/>
    <property type="match status" value="1"/>
</dbReference>
<keyword evidence="2 6" id="KW-0396">Initiation factor</keyword>
<dbReference type="EMBL" id="JAECZO010000028">
    <property type="protein sequence ID" value="KAK7202339.1"/>
    <property type="molecule type" value="Genomic_DNA"/>
</dbReference>
<sequence>MNFYSISSTDSDNESERSVLQEEVPEAQINPHWFEWTDEEELEERQEVISKKEKASNSIQALCDTFDYNAGNESWREALDMFKRMCNEVHAYVRKYKIAPQALQNCLQDMPNLAEHLEGKEREDFSSRQEFNSLKSLIVLVEETERQYKKELEDLSKGPEDDADDQDDDVGGKAELSEAECARLLEEISGSREVNLVSKVEKVIRTCASKGYTNLEISAMGIAVSAVLRRDSRKLLVSSETWERAFRWGVKFFNRMIAAKDVRFVEDSSSVNSRSIVVPGGIHGFLTYLHTELVNKSKFEDAASQEYLKIIAFENDLAVLTDRALGHYLERKKSEPSKVCISVLFDILGQRRQEAHKLFYDSLAAPEELCMITESVFDTVCALRKRSLQLKPDAVLSASGVCHVAYQHGLRGLFREGRDHLLRTGVANSIDVKNAKQAILLNRAIAQLGLAAFAAGDIPTAHQLLRTIWGLWSNQVLIGQSTPAKSMIDNEHAEMEYRSLLLPPHLHMPIAQLELASVLSGLLMGVKMEAQNPYERNHMERYVYNTITRTPDLMGKPYSFKEQVAVAYEHLKTGNYIGAKEQVEAMTTFDSLPSGKETRELFLRSLREVALLVFCYTNRTNFSTMSVANLAIKYDMEESAVRRAVNEVLSENATLSAYWDRDDAYLYLDRNNATRLQHLVKGTSESISNLAKHCESRLRATGGRGRGRGGAGGGRGGAGGRGAGGRGAGARGRGGR</sequence>
<dbReference type="GO" id="GO:0003723">
    <property type="term" value="F:RNA binding"/>
    <property type="evidence" value="ECO:0007669"/>
    <property type="project" value="InterPro"/>
</dbReference>
<proteinExistence type="predicted"/>
<feature type="region of interest" description="Disordered" evidence="4">
    <location>
        <begin position="152"/>
        <end position="172"/>
    </location>
</feature>
<evidence type="ECO:0000256" key="2">
    <source>
        <dbReference type="ARBA" id="ARBA00022540"/>
    </source>
</evidence>
<name>A0AAW0FAM5_9TRYP</name>
<dbReference type="GO" id="GO:0003743">
    <property type="term" value="F:translation initiation factor activity"/>
    <property type="evidence" value="ECO:0007669"/>
    <property type="project" value="UniProtKB-KW"/>
</dbReference>
<keyword evidence="3" id="KW-0648">Protein biosynthesis</keyword>
<dbReference type="AlphaFoldDB" id="A0AAW0FAM5"/>
<feature type="region of interest" description="Disordered" evidence="4">
    <location>
        <begin position="1"/>
        <end position="22"/>
    </location>
</feature>
<dbReference type="GO" id="GO:0031369">
    <property type="term" value="F:translation initiation factor binding"/>
    <property type="evidence" value="ECO:0007669"/>
    <property type="project" value="InterPro"/>
</dbReference>
<feature type="compositionally biased region" description="Gly residues" evidence="4">
    <location>
        <begin position="702"/>
        <end position="736"/>
    </location>
</feature>
<comment type="caution">
    <text evidence="6">The sequence shown here is derived from an EMBL/GenBank/DDBJ whole genome shotgun (WGS) entry which is preliminary data.</text>
</comment>
<organism evidence="6 7">
    <name type="scientific">Novymonas esmeraldas</name>
    <dbReference type="NCBI Taxonomy" id="1808958"/>
    <lineage>
        <taxon>Eukaryota</taxon>
        <taxon>Discoba</taxon>
        <taxon>Euglenozoa</taxon>
        <taxon>Kinetoplastea</taxon>
        <taxon>Metakinetoplastina</taxon>
        <taxon>Trypanosomatida</taxon>
        <taxon>Trypanosomatidae</taxon>
        <taxon>Novymonas</taxon>
    </lineage>
</organism>
<feature type="domain" description="Eukaryotic translation initiation factor 3 subunit C N-terminal" evidence="5">
    <location>
        <begin position="267"/>
        <end position="526"/>
    </location>
</feature>
<feature type="region of interest" description="Disordered" evidence="4">
    <location>
        <begin position="698"/>
        <end position="736"/>
    </location>
</feature>
<reference evidence="6 7" key="1">
    <citation type="journal article" date="2021" name="MBio">
        <title>A New Model Trypanosomatid, Novymonas esmeraldas: Genomic Perception of Its 'Candidatus Pandoraea novymonadis' Endosymbiont.</title>
        <authorList>
            <person name="Zakharova A."/>
            <person name="Saura A."/>
            <person name="Butenko A."/>
            <person name="Podesvova L."/>
            <person name="Warmusova S."/>
            <person name="Kostygov A.Y."/>
            <person name="Nenarokova A."/>
            <person name="Lukes J."/>
            <person name="Opperdoes F.R."/>
            <person name="Yurchenko V."/>
        </authorList>
    </citation>
    <scope>NUCLEOTIDE SEQUENCE [LARGE SCALE GENOMIC DNA]</scope>
    <source>
        <strain evidence="6 7">E262AT.01</strain>
    </source>
</reference>
<evidence type="ECO:0000259" key="5">
    <source>
        <dbReference type="Pfam" id="PF05470"/>
    </source>
</evidence>
<keyword evidence="1" id="KW-0963">Cytoplasm</keyword>
<dbReference type="InterPro" id="IPR027516">
    <property type="entry name" value="EIF3C"/>
</dbReference>
<evidence type="ECO:0000313" key="6">
    <source>
        <dbReference type="EMBL" id="KAK7202339.1"/>
    </source>
</evidence>
<evidence type="ECO:0000256" key="3">
    <source>
        <dbReference type="ARBA" id="ARBA00022917"/>
    </source>
</evidence>
<accession>A0AAW0FAM5</accession>